<evidence type="ECO:0000313" key="2">
    <source>
        <dbReference type="EMBL" id="AGR47638.2"/>
    </source>
</evidence>
<organism evidence="2 3">
    <name type="scientific">Sinorhizobium phage phiM12</name>
    <dbReference type="NCBI Taxonomy" id="1357423"/>
    <lineage>
        <taxon>Viruses</taxon>
        <taxon>Duplodnaviria</taxon>
        <taxon>Heunggongvirae</taxon>
        <taxon>Uroviricota</taxon>
        <taxon>Caudoviricetes</taxon>
        <taxon>Emdodecavirus</taxon>
        <taxon>Emdodecavirus M12</taxon>
    </lineage>
</organism>
<dbReference type="RefSeq" id="YP_009142924.1">
    <property type="nucleotide sequence ID" value="NC_027204.1"/>
</dbReference>
<protein>
    <submittedName>
        <fullName evidence="2">Uncharacterized protein</fullName>
    </submittedName>
</protein>
<sequence length="52" mass="6310">MMNESYWTYRAPAPPENPPPDSTMTQAAWYSLSPGMRREIWRSYERRQKKEM</sequence>
<dbReference type="Proteomes" id="UP000015089">
    <property type="component" value="Segment"/>
</dbReference>
<proteinExistence type="predicted"/>
<feature type="compositionally biased region" description="Pro residues" evidence="1">
    <location>
        <begin position="12"/>
        <end position="21"/>
    </location>
</feature>
<dbReference type="EMBL" id="KF381361">
    <property type="protein sequence ID" value="AGR47638.2"/>
    <property type="molecule type" value="Genomic_DNA"/>
</dbReference>
<reference evidence="2 3" key="1">
    <citation type="journal article" date="2014" name="Virology">
        <title>The genome, proteome and phylogenetic analysis of Sinorhizobium meliloti phage PhiM12, the founder of a new group of T4-superfamily phages.</title>
        <authorList>
            <person name="Brewer T.E."/>
            <person name="Elizabeth Stroupe M."/>
            <person name="Jones K.M."/>
        </authorList>
    </citation>
    <scope>NUCLEOTIDE SEQUENCE [LARGE SCALE GENOMIC DNA]</scope>
</reference>
<evidence type="ECO:0000313" key="3">
    <source>
        <dbReference type="Proteomes" id="UP000015089"/>
    </source>
</evidence>
<name>S5MAK8_9CAUD</name>
<dbReference type="GeneID" id="24422680"/>
<dbReference type="KEGG" id="vg:24422680"/>
<keyword evidence="3" id="KW-1185">Reference proteome</keyword>
<feature type="region of interest" description="Disordered" evidence="1">
    <location>
        <begin position="1"/>
        <end position="23"/>
    </location>
</feature>
<accession>S5MAK8</accession>
<evidence type="ECO:0000256" key="1">
    <source>
        <dbReference type="SAM" id="MobiDB-lite"/>
    </source>
</evidence>
<gene>
    <name evidence="2" type="ORF">SmphiM12_006</name>
</gene>
<reference evidence="2 3" key="2">
    <citation type="journal article" date="2014" name="Virology">
        <title>The structure of Sinorhizobium meliloti phage PhiM12, which has a novel T=19l triangulation number and is the founder of a new group of T4-superfamily phages.</title>
        <authorList>
            <person name="Stroupe M.E."/>
            <person name="Brewer T.E."/>
            <person name="Sousa D.R."/>
            <person name="Jones K.M."/>
        </authorList>
    </citation>
    <scope>NUCLEOTIDE SEQUENCE [LARGE SCALE GENOMIC DNA]</scope>
</reference>